<dbReference type="PANTHER" id="PTHR46246:SF1">
    <property type="entry name" value="GUANOSINE-3',5'-BIS(DIPHOSPHATE) 3'-PYROPHOSPHOHYDROLASE MESH1"/>
    <property type="match status" value="1"/>
</dbReference>
<reference evidence="1 2" key="1">
    <citation type="submission" date="2017-11" db="EMBL/GenBank/DDBJ databases">
        <title>Infants hospitalized years apart are colonized by the same room-sourced microbial strains.</title>
        <authorList>
            <person name="Brooks B."/>
            <person name="Olm M.R."/>
            <person name="Firek B.A."/>
            <person name="Baker R."/>
            <person name="Thomas B.C."/>
            <person name="Morowitz M.J."/>
            <person name="Banfield J.F."/>
        </authorList>
    </citation>
    <scope>NUCLEOTIDE SEQUENCE [LARGE SCALE GENOMIC DNA]</scope>
    <source>
        <strain evidence="1">S2_009_000_R2_76</strain>
    </source>
</reference>
<evidence type="ECO:0000313" key="2">
    <source>
        <dbReference type="Proteomes" id="UP000249645"/>
    </source>
</evidence>
<gene>
    <name evidence="1" type="ORF">DI598_03605</name>
</gene>
<proteinExistence type="predicted"/>
<dbReference type="SUPFAM" id="SSF109604">
    <property type="entry name" value="HD-domain/PDEase-like"/>
    <property type="match status" value="1"/>
</dbReference>
<dbReference type="PANTHER" id="PTHR46246">
    <property type="entry name" value="GUANOSINE-3',5'-BIS(DIPHOSPHATE) 3'-PYROPHOSPHOHYDROLASE MESH1"/>
    <property type="match status" value="1"/>
</dbReference>
<dbReference type="Proteomes" id="UP000249645">
    <property type="component" value="Unassembled WGS sequence"/>
</dbReference>
<dbReference type="Pfam" id="PF13328">
    <property type="entry name" value="HD_4"/>
    <property type="match status" value="1"/>
</dbReference>
<evidence type="ECO:0000313" key="1">
    <source>
        <dbReference type="EMBL" id="PZP51309.1"/>
    </source>
</evidence>
<dbReference type="InterPro" id="IPR052194">
    <property type="entry name" value="MESH1"/>
</dbReference>
<comment type="caution">
    <text evidence="1">The sequence shown here is derived from an EMBL/GenBank/DDBJ whole genome shotgun (WGS) entry which is preliminary data.</text>
</comment>
<name>A0A2W5HCA0_9SPHI</name>
<dbReference type="AlphaFoldDB" id="A0A2W5HCA0"/>
<organism evidence="1 2">
    <name type="scientific">Pseudopedobacter saltans</name>
    <dbReference type="NCBI Taxonomy" id="151895"/>
    <lineage>
        <taxon>Bacteria</taxon>
        <taxon>Pseudomonadati</taxon>
        <taxon>Bacteroidota</taxon>
        <taxon>Sphingobacteriia</taxon>
        <taxon>Sphingobacteriales</taxon>
        <taxon>Sphingobacteriaceae</taxon>
        <taxon>Pseudopedobacter</taxon>
    </lineage>
</organism>
<dbReference type="EMBL" id="QFOI01000035">
    <property type="protein sequence ID" value="PZP51309.1"/>
    <property type="molecule type" value="Genomic_DNA"/>
</dbReference>
<dbReference type="Gene3D" id="1.10.3210.10">
    <property type="entry name" value="Hypothetical protein af1432"/>
    <property type="match status" value="1"/>
</dbReference>
<dbReference type="GO" id="GO:0008893">
    <property type="term" value="F:guanosine-3',5'-bis(diphosphate) 3'-diphosphatase activity"/>
    <property type="evidence" value="ECO:0007669"/>
    <property type="project" value="TreeGrafter"/>
</dbReference>
<accession>A0A2W5HCA0</accession>
<keyword evidence="1" id="KW-0378">Hydrolase</keyword>
<sequence length="180" mass="21014">MNIQTIYQDTIRYAAERHEAIHQKIPSTDITYVVHLSNVAMEIMIASMHTTDFDLAFAVRVALLHDVLEDTETSYQELVEQFDDKVANAVLSLTKNNSYSSKTEKIEDSLERIKKQPKEVWAVKLADRITNLQIPPKHWDAQKIENYRNEAIMILDRLRGGNTYLENRLETKIEEYKIYL</sequence>
<protein>
    <submittedName>
        <fullName evidence="1">Bifunctional (P)ppGpp synthetase/guanosine-3',5'-bis(Diphosphate) 3'-pyrophosphohydrolase</fullName>
    </submittedName>
</protein>